<reference evidence="2 3" key="1">
    <citation type="journal article" date="2019" name="Emerg. Microbes Infect.">
        <title>Comprehensive subspecies identification of 175 nontuberculous mycobacteria species based on 7547 genomic profiles.</title>
        <authorList>
            <person name="Matsumoto Y."/>
            <person name="Kinjo T."/>
            <person name="Motooka D."/>
            <person name="Nabeya D."/>
            <person name="Jung N."/>
            <person name="Uechi K."/>
            <person name="Horii T."/>
            <person name="Iida T."/>
            <person name="Fujita J."/>
            <person name="Nakamura S."/>
        </authorList>
    </citation>
    <scope>NUCLEOTIDE SEQUENCE [LARGE SCALE GENOMIC DNA]</scope>
    <source>
        <strain evidence="2 3">JCM 17322</strain>
    </source>
</reference>
<feature type="compositionally biased region" description="Polar residues" evidence="1">
    <location>
        <begin position="60"/>
        <end position="69"/>
    </location>
</feature>
<organism evidence="2 3">
    <name type="scientific">Mycobacterium botniense</name>
    <dbReference type="NCBI Taxonomy" id="84962"/>
    <lineage>
        <taxon>Bacteria</taxon>
        <taxon>Bacillati</taxon>
        <taxon>Actinomycetota</taxon>
        <taxon>Actinomycetes</taxon>
        <taxon>Mycobacteriales</taxon>
        <taxon>Mycobacteriaceae</taxon>
        <taxon>Mycobacterium</taxon>
    </lineage>
</organism>
<gene>
    <name evidence="2" type="ORF">MBOT_04090</name>
</gene>
<dbReference type="AlphaFoldDB" id="A0A7I9XSW1"/>
<evidence type="ECO:0000256" key="1">
    <source>
        <dbReference type="SAM" id="MobiDB-lite"/>
    </source>
</evidence>
<accession>A0A7I9XSW1</accession>
<sequence>MLEHTTVAVHTGEPVVTERDSGQTPSRLGGIHDSGQAGEGEIAAQNPVRAAPGEGGDEFASTSHLSTVTHRGRSAERSP</sequence>
<comment type="caution">
    <text evidence="2">The sequence shown here is derived from an EMBL/GenBank/DDBJ whole genome shotgun (WGS) entry which is preliminary data.</text>
</comment>
<evidence type="ECO:0000313" key="3">
    <source>
        <dbReference type="Proteomes" id="UP000465361"/>
    </source>
</evidence>
<feature type="region of interest" description="Disordered" evidence="1">
    <location>
        <begin position="1"/>
        <end position="79"/>
    </location>
</feature>
<name>A0A7I9XSW1_9MYCO</name>
<keyword evidence="3" id="KW-1185">Reference proteome</keyword>
<dbReference type="Proteomes" id="UP000465361">
    <property type="component" value="Unassembled WGS sequence"/>
</dbReference>
<dbReference type="EMBL" id="BLKW01000002">
    <property type="protein sequence ID" value="GFG73044.1"/>
    <property type="molecule type" value="Genomic_DNA"/>
</dbReference>
<protein>
    <submittedName>
        <fullName evidence="2">Uncharacterized protein</fullName>
    </submittedName>
</protein>
<proteinExistence type="predicted"/>
<evidence type="ECO:0000313" key="2">
    <source>
        <dbReference type="EMBL" id="GFG73044.1"/>
    </source>
</evidence>